<dbReference type="PANTHER" id="PTHR45138:SF9">
    <property type="entry name" value="DIGUANYLATE CYCLASE DGCM-RELATED"/>
    <property type="match status" value="1"/>
</dbReference>
<dbReference type="PROSITE" id="PS50887">
    <property type="entry name" value="GGDEF"/>
    <property type="match status" value="1"/>
</dbReference>
<dbReference type="InterPro" id="IPR043128">
    <property type="entry name" value="Rev_trsase/Diguanyl_cyclase"/>
</dbReference>
<dbReference type="PANTHER" id="PTHR45138">
    <property type="entry name" value="REGULATORY COMPONENTS OF SENSORY TRANSDUCTION SYSTEM"/>
    <property type="match status" value="1"/>
</dbReference>
<dbReference type="InterPro" id="IPR029787">
    <property type="entry name" value="Nucleotide_cyclase"/>
</dbReference>
<dbReference type="HOGENOM" id="CLU_000445_11_5_0"/>
<evidence type="ECO:0000256" key="3">
    <source>
        <dbReference type="SAM" id="Coils"/>
    </source>
</evidence>
<dbReference type="AlphaFoldDB" id="C1DTK4"/>
<dbReference type="InterPro" id="IPR050469">
    <property type="entry name" value="Diguanylate_Cyclase"/>
</dbReference>
<proteinExistence type="predicted"/>
<organism evidence="5 6">
    <name type="scientific">Sulfurihydrogenibium azorense (strain DSM 15241 / OCM 825 / Az-Fu1)</name>
    <dbReference type="NCBI Taxonomy" id="204536"/>
    <lineage>
        <taxon>Bacteria</taxon>
        <taxon>Pseudomonadati</taxon>
        <taxon>Aquificota</taxon>
        <taxon>Aquificia</taxon>
        <taxon>Aquificales</taxon>
        <taxon>Hydrogenothermaceae</taxon>
        <taxon>Sulfurihydrogenibium</taxon>
    </lineage>
</organism>
<dbReference type="EC" id="2.7.7.65" evidence="1"/>
<dbReference type="eggNOG" id="COG3706">
    <property type="taxonomic scope" value="Bacteria"/>
</dbReference>
<dbReference type="Pfam" id="PF00990">
    <property type="entry name" value="GGDEF"/>
    <property type="match status" value="1"/>
</dbReference>
<gene>
    <name evidence="5" type="ordered locus">SULAZ_0449</name>
</gene>
<evidence type="ECO:0000313" key="6">
    <source>
        <dbReference type="Proteomes" id="UP000001369"/>
    </source>
</evidence>
<evidence type="ECO:0000313" key="5">
    <source>
        <dbReference type="EMBL" id="ACN98391.1"/>
    </source>
</evidence>
<dbReference type="KEGG" id="saf:SULAZ_0449"/>
<dbReference type="Gene3D" id="3.30.70.270">
    <property type="match status" value="1"/>
</dbReference>
<name>C1DTK4_SULAA</name>
<evidence type="ECO:0000259" key="4">
    <source>
        <dbReference type="PROSITE" id="PS50887"/>
    </source>
</evidence>
<evidence type="ECO:0000256" key="2">
    <source>
        <dbReference type="ARBA" id="ARBA00034247"/>
    </source>
</evidence>
<dbReference type="STRING" id="204536.SULAZ_0449"/>
<evidence type="ECO:0000256" key="1">
    <source>
        <dbReference type="ARBA" id="ARBA00012528"/>
    </source>
</evidence>
<comment type="catalytic activity">
    <reaction evidence="2">
        <text>2 GTP = 3',3'-c-di-GMP + 2 diphosphate</text>
        <dbReference type="Rhea" id="RHEA:24898"/>
        <dbReference type="ChEBI" id="CHEBI:33019"/>
        <dbReference type="ChEBI" id="CHEBI:37565"/>
        <dbReference type="ChEBI" id="CHEBI:58805"/>
        <dbReference type="EC" id="2.7.7.65"/>
    </reaction>
</comment>
<keyword evidence="3" id="KW-0175">Coiled coil</keyword>
<dbReference type="SMART" id="SM00267">
    <property type="entry name" value="GGDEF"/>
    <property type="match status" value="1"/>
</dbReference>
<reference evidence="5 6" key="1">
    <citation type="journal article" date="2009" name="J. Bacteriol.">
        <title>Complete and draft genome sequences of six members of the Aquificales.</title>
        <authorList>
            <person name="Reysenbach A.L."/>
            <person name="Hamamura N."/>
            <person name="Podar M."/>
            <person name="Griffiths E."/>
            <person name="Ferreira S."/>
            <person name="Hochstein R."/>
            <person name="Heidelberg J."/>
            <person name="Johnson J."/>
            <person name="Mead D."/>
            <person name="Pohorille A."/>
            <person name="Sarmiento M."/>
            <person name="Schweighofer K."/>
            <person name="Seshadri R."/>
            <person name="Voytek M.A."/>
        </authorList>
    </citation>
    <scope>NUCLEOTIDE SEQUENCE [LARGE SCALE GENOMIC DNA]</scope>
    <source>
        <strain evidence="6">Az-Fu1 / DSM 15241 / OCM 825</strain>
    </source>
</reference>
<keyword evidence="6" id="KW-1185">Reference proteome</keyword>
<dbReference type="CDD" id="cd01949">
    <property type="entry name" value="GGDEF"/>
    <property type="match status" value="1"/>
</dbReference>
<dbReference type="FunFam" id="3.30.70.270:FF:000001">
    <property type="entry name" value="Diguanylate cyclase domain protein"/>
    <property type="match status" value="1"/>
</dbReference>
<feature type="coiled-coil region" evidence="3">
    <location>
        <begin position="69"/>
        <end position="110"/>
    </location>
</feature>
<feature type="domain" description="GGDEF" evidence="4">
    <location>
        <begin position="141"/>
        <end position="271"/>
    </location>
</feature>
<dbReference type="Proteomes" id="UP000001369">
    <property type="component" value="Chromosome"/>
</dbReference>
<accession>C1DTK4</accession>
<dbReference type="NCBIfam" id="TIGR00254">
    <property type="entry name" value="GGDEF"/>
    <property type="match status" value="1"/>
</dbReference>
<dbReference type="GO" id="GO:0052621">
    <property type="term" value="F:diguanylate cyclase activity"/>
    <property type="evidence" value="ECO:0007669"/>
    <property type="project" value="UniProtKB-EC"/>
</dbReference>
<sequence length="271" mass="31438">MGDCMKKNFNIGKEEKFFEINIRETSDKLEKIADSIEEKLLDILNVAYLHKENIQKHEEITKKSDDEKFSKILQELEFIKNQNESLTKKLENYHKEIQNLNMELKIAKQDATIDFLTGVVNRRSFDRTLGNLLKEVREKDYIFTLILLDIDNFKSVNDTYGHLAGDLVLKEISTVLRIFLRANTIIGRIGGEEFGIILPGVSLENGIKVAERIRSIIENREVKFEDRIIKFTASFGVTESKKEDTKESIYKRVDEALYIAKRNGKNRVAFL</sequence>
<protein>
    <recommendedName>
        <fullName evidence="1">diguanylate cyclase</fullName>
        <ecNumber evidence="1">2.7.7.65</ecNumber>
    </recommendedName>
</protein>
<dbReference type="SUPFAM" id="SSF55073">
    <property type="entry name" value="Nucleotide cyclase"/>
    <property type="match status" value="1"/>
</dbReference>
<dbReference type="InterPro" id="IPR000160">
    <property type="entry name" value="GGDEF_dom"/>
</dbReference>
<dbReference type="OrthoDB" id="9805474at2"/>
<dbReference type="EMBL" id="CP001229">
    <property type="protein sequence ID" value="ACN98391.1"/>
    <property type="molecule type" value="Genomic_DNA"/>
</dbReference>